<gene>
    <name evidence="1" type="ORF">KIPB_014654</name>
</gene>
<comment type="caution">
    <text evidence="1">The sequence shown here is derived from an EMBL/GenBank/DDBJ whole genome shotgun (WGS) entry which is preliminary data.</text>
</comment>
<reference evidence="1 2" key="1">
    <citation type="journal article" date="2018" name="PLoS ONE">
        <title>The draft genome of Kipferlia bialata reveals reductive genome evolution in fornicate parasites.</title>
        <authorList>
            <person name="Tanifuji G."/>
            <person name="Takabayashi S."/>
            <person name="Kume K."/>
            <person name="Takagi M."/>
            <person name="Nakayama T."/>
            <person name="Kamikawa R."/>
            <person name="Inagaki Y."/>
            <person name="Hashimoto T."/>
        </authorList>
    </citation>
    <scope>NUCLEOTIDE SEQUENCE [LARGE SCALE GENOMIC DNA]</scope>
    <source>
        <strain evidence="1">NY0173</strain>
    </source>
</reference>
<feature type="non-terminal residue" evidence="1">
    <location>
        <position position="1"/>
    </location>
</feature>
<accession>A0A391NVG5</accession>
<dbReference type="AlphaFoldDB" id="A0A391NVG5"/>
<proteinExistence type="predicted"/>
<evidence type="ECO:0000313" key="2">
    <source>
        <dbReference type="Proteomes" id="UP000265618"/>
    </source>
</evidence>
<organism evidence="1 2">
    <name type="scientific">Kipferlia bialata</name>
    <dbReference type="NCBI Taxonomy" id="797122"/>
    <lineage>
        <taxon>Eukaryota</taxon>
        <taxon>Metamonada</taxon>
        <taxon>Carpediemonas-like organisms</taxon>
        <taxon>Kipferlia</taxon>
    </lineage>
</organism>
<dbReference type="Proteomes" id="UP000265618">
    <property type="component" value="Unassembled WGS sequence"/>
</dbReference>
<evidence type="ECO:0000313" key="1">
    <source>
        <dbReference type="EMBL" id="GCA64560.1"/>
    </source>
</evidence>
<name>A0A391NVG5_9EUKA</name>
<dbReference type="EMBL" id="BDIP01007669">
    <property type="protein sequence ID" value="GCA64560.1"/>
    <property type="molecule type" value="Genomic_DNA"/>
</dbReference>
<keyword evidence="2" id="KW-1185">Reference proteome</keyword>
<protein>
    <submittedName>
        <fullName evidence="1">Uncharacterized protein</fullName>
    </submittedName>
</protein>
<sequence length="33" mass="3928">TQTQARLVQALSDPRHTQFLEYIAHTRFEMPNQ</sequence>